<accession>A0AAN8KDI0</accession>
<sequence>MKIFSNKKHEEISSKYSKERLSLDKHITDLEEKTQALYVQEEKYRLLSEHQSKEIDNHNKLLNEKVELINQLTLKYDEQSASHAVMLDELNISKCKNKTLHTEVTQLTNEITTIKQSTNKETNLPQLTTSIKKH</sequence>
<evidence type="ECO:0000313" key="1">
    <source>
        <dbReference type="EMBL" id="KAK6195840.1"/>
    </source>
</evidence>
<gene>
    <name evidence="1" type="ORF">SNE40_001185</name>
</gene>
<dbReference type="Proteomes" id="UP001347796">
    <property type="component" value="Unassembled WGS sequence"/>
</dbReference>
<dbReference type="AlphaFoldDB" id="A0AAN8KDI0"/>
<name>A0AAN8KDI0_PATCE</name>
<organism evidence="1 2">
    <name type="scientific">Patella caerulea</name>
    <name type="common">Rayed Mediterranean limpet</name>
    <dbReference type="NCBI Taxonomy" id="87958"/>
    <lineage>
        <taxon>Eukaryota</taxon>
        <taxon>Metazoa</taxon>
        <taxon>Spiralia</taxon>
        <taxon>Lophotrochozoa</taxon>
        <taxon>Mollusca</taxon>
        <taxon>Gastropoda</taxon>
        <taxon>Patellogastropoda</taxon>
        <taxon>Patelloidea</taxon>
        <taxon>Patellidae</taxon>
        <taxon>Patella</taxon>
    </lineage>
</organism>
<evidence type="ECO:0000313" key="2">
    <source>
        <dbReference type="Proteomes" id="UP001347796"/>
    </source>
</evidence>
<proteinExistence type="predicted"/>
<dbReference type="EMBL" id="JAZGQO010000001">
    <property type="protein sequence ID" value="KAK6195840.1"/>
    <property type="molecule type" value="Genomic_DNA"/>
</dbReference>
<comment type="caution">
    <text evidence="1">The sequence shown here is derived from an EMBL/GenBank/DDBJ whole genome shotgun (WGS) entry which is preliminary data.</text>
</comment>
<reference evidence="1 2" key="1">
    <citation type="submission" date="2024-01" db="EMBL/GenBank/DDBJ databases">
        <title>The genome of the rayed Mediterranean limpet Patella caerulea (Linnaeus, 1758).</title>
        <authorList>
            <person name="Anh-Thu Weber A."/>
            <person name="Halstead-Nussloch G."/>
        </authorList>
    </citation>
    <scope>NUCLEOTIDE SEQUENCE [LARGE SCALE GENOMIC DNA]</scope>
    <source>
        <strain evidence="1">AATW-2023a</strain>
        <tissue evidence="1">Whole specimen</tissue>
    </source>
</reference>
<protein>
    <submittedName>
        <fullName evidence="1">Uncharacterized protein</fullName>
    </submittedName>
</protein>
<keyword evidence="2" id="KW-1185">Reference proteome</keyword>